<proteinExistence type="predicted"/>
<dbReference type="RefSeq" id="XP_007407737.1">
    <property type="nucleotide sequence ID" value="XM_007407675.1"/>
</dbReference>
<dbReference type="HOGENOM" id="CLU_1050009_0_0_1"/>
<keyword evidence="3" id="KW-1185">Reference proteome</keyword>
<name>F4RF74_MELLP</name>
<gene>
    <name evidence="2" type="ORF">MELLADRAFT_104581</name>
</gene>
<dbReference type="InParanoid" id="F4RF74"/>
<dbReference type="OrthoDB" id="26184at2759"/>
<dbReference type="GeneID" id="18922326"/>
<dbReference type="AlphaFoldDB" id="F4RF74"/>
<dbReference type="Proteomes" id="UP000001072">
    <property type="component" value="Unassembled WGS sequence"/>
</dbReference>
<reference evidence="3" key="1">
    <citation type="journal article" date="2011" name="Proc. Natl. Acad. Sci. U.S.A.">
        <title>Obligate biotrophy features unraveled by the genomic analysis of rust fungi.</title>
        <authorList>
            <person name="Duplessis S."/>
            <person name="Cuomo C.A."/>
            <person name="Lin Y.-C."/>
            <person name="Aerts A."/>
            <person name="Tisserant E."/>
            <person name="Veneault-Fourrey C."/>
            <person name="Joly D.L."/>
            <person name="Hacquard S."/>
            <person name="Amselem J."/>
            <person name="Cantarel B.L."/>
            <person name="Chiu R."/>
            <person name="Coutinho P.M."/>
            <person name="Feau N."/>
            <person name="Field M."/>
            <person name="Frey P."/>
            <person name="Gelhaye E."/>
            <person name="Goldberg J."/>
            <person name="Grabherr M.G."/>
            <person name="Kodira C.D."/>
            <person name="Kohler A."/>
            <person name="Kuees U."/>
            <person name="Lindquist E.A."/>
            <person name="Lucas S.M."/>
            <person name="Mago R."/>
            <person name="Mauceli E."/>
            <person name="Morin E."/>
            <person name="Murat C."/>
            <person name="Pangilinan J.L."/>
            <person name="Park R."/>
            <person name="Pearson M."/>
            <person name="Quesneville H."/>
            <person name="Rouhier N."/>
            <person name="Sakthikumar S."/>
            <person name="Salamov A.A."/>
            <person name="Schmutz J."/>
            <person name="Selles B."/>
            <person name="Shapiro H."/>
            <person name="Tanguay P."/>
            <person name="Tuskan G.A."/>
            <person name="Henrissat B."/>
            <person name="Van de Peer Y."/>
            <person name="Rouze P."/>
            <person name="Ellis J.G."/>
            <person name="Dodds P.N."/>
            <person name="Schein J.E."/>
            <person name="Zhong S."/>
            <person name="Hamelin R.C."/>
            <person name="Grigoriev I.V."/>
            <person name="Szabo L.J."/>
            <person name="Martin F."/>
        </authorList>
    </citation>
    <scope>NUCLEOTIDE SEQUENCE [LARGE SCALE GENOMIC DNA]</scope>
    <source>
        <strain evidence="3">98AG31 / pathotype 3-4-7</strain>
    </source>
</reference>
<evidence type="ECO:0000313" key="3">
    <source>
        <dbReference type="Proteomes" id="UP000001072"/>
    </source>
</evidence>
<protein>
    <submittedName>
        <fullName evidence="2">Uncharacterized protein</fullName>
    </submittedName>
</protein>
<feature type="compositionally biased region" description="Basic and acidic residues" evidence="1">
    <location>
        <begin position="147"/>
        <end position="156"/>
    </location>
</feature>
<dbReference type="EMBL" id="GL883099">
    <property type="protein sequence ID" value="EGG08763.1"/>
    <property type="molecule type" value="Genomic_DNA"/>
</dbReference>
<sequence>MGLYSSPQLLAHSKIQIGPCSHPVNTIALTNSLTYLSLGLANVRRGLDSESDDLGSLWGTSFEIYPDEPLGPATALAEGYVPLSQFHSQKRLTDLTNRNHTIQADHVFSLDQCNLDETQPLIESETSNMVPPSTPRTIKGPRKRRQKTLDPKEPRRLLAPVELYDRPWSGLITDDSQSLLGTSGDPHTRRPPKQSKTDLSTYTPLTRLQNWYNKPKESNFGFGASNQRDTEKTFGSTFKNPSCHATAPSQCKLSFRVLLPHPWDC</sequence>
<accession>F4RF74</accession>
<evidence type="ECO:0000256" key="1">
    <source>
        <dbReference type="SAM" id="MobiDB-lite"/>
    </source>
</evidence>
<organism evidence="3">
    <name type="scientific">Melampsora larici-populina (strain 98AG31 / pathotype 3-4-7)</name>
    <name type="common">Poplar leaf rust fungus</name>
    <dbReference type="NCBI Taxonomy" id="747676"/>
    <lineage>
        <taxon>Eukaryota</taxon>
        <taxon>Fungi</taxon>
        <taxon>Dikarya</taxon>
        <taxon>Basidiomycota</taxon>
        <taxon>Pucciniomycotina</taxon>
        <taxon>Pucciniomycetes</taxon>
        <taxon>Pucciniales</taxon>
        <taxon>Melampsoraceae</taxon>
        <taxon>Melampsora</taxon>
    </lineage>
</organism>
<dbReference type="KEGG" id="mlr:MELLADRAFT_104581"/>
<evidence type="ECO:0000313" key="2">
    <source>
        <dbReference type="EMBL" id="EGG08763.1"/>
    </source>
</evidence>
<dbReference type="VEuPathDB" id="FungiDB:MELLADRAFT_104581"/>
<feature type="region of interest" description="Disordered" evidence="1">
    <location>
        <begin position="175"/>
        <end position="199"/>
    </location>
</feature>
<feature type="region of interest" description="Disordered" evidence="1">
    <location>
        <begin position="121"/>
        <end position="157"/>
    </location>
</feature>